<keyword evidence="5" id="KW-1185">Reference proteome</keyword>
<dbReference type="InterPro" id="IPR036679">
    <property type="entry name" value="FlgN-like_sf"/>
</dbReference>
<comment type="caution">
    <text evidence="4">The sequence shown here is derived from an EMBL/GenBank/DDBJ whole genome shotgun (WGS) entry which is preliminary data.</text>
</comment>
<evidence type="ECO:0000313" key="4">
    <source>
        <dbReference type="EMBL" id="MFC7419107.1"/>
    </source>
</evidence>
<accession>A0ABW2QYY3</accession>
<dbReference type="Proteomes" id="UP001596473">
    <property type="component" value="Unassembled WGS sequence"/>
</dbReference>
<dbReference type="EMBL" id="JBHTBQ010000006">
    <property type="protein sequence ID" value="MFC7419107.1"/>
    <property type="molecule type" value="Genomic_DNA"/>
</dbReference>
<dbReference type="RefSeq" id="WP_380186385.1">
    <property type="nucleotide sequence ID" value="NZ_JBHTBQ010000006.1"/>
</dbReference>
<protein>
    <submittedName>
        <fullName evidence="4">Flagellar export chaperone FlgN</fullName>
    </submittedName>
</protein>
<dbReference type="SUPFAM" id="SSF140566">
    <property type="entry name" value="FlgN-like"/>
    <property type="match status" value="1"/>
</dbReference>
<evidence type="ECO:0000256" key="3">
    <source>
        <dbReference type="ARBA" id="ARBA00022795"/>
    </source>
</evidence>
<keyword evidence="4" id="KW-0969">Cilium</keyword>
<comment type="function">
    <text evidence="1">Required for the efficient initiation of filament assembly.</text>
</comment>
<keyword evidence="4" id="KW-0282">Flagellum</keyword>
<dbReference type="Gene3D" id="1.20.58.300">
    <property type="entry name" value="FlgN-like"/>
    <property type="match status" value="1"/>
</dbReference>
<reference evidence="5" key="1">
    <citation type="journal article" date="2019" name="Int. J. Syst. Evol. Microbiol.">
        <title>The Global Catalogue of Microorganisms (GCM) 10K type strain sequencing project: providing services to taxonomists for standard genome sequencing and annotation.</title>
        <authorList>
            <consortium name="The Broad Institute Genomics Platform"/>
            <consortium name="The Broad Institute Genome Sequencing Center for Infectious Disease"/>
            <person name="Wu L."/>
            <person name="Ma J."/>
        </authorList>
    </citation>
    <scope>NUCLEOTIDE SEQUENCE [LARGE SCALE GENOMIC DNA]</scope>
    <source>
        <strain evidence="5">CCUG 62945</strain>
    </source>
</reference>
<comment type="similarity">
    <text evidence="2">Belongs to the FlgN family.</text>
</comment>
<proteinExistence type="inferred from homology"/>
<gene>
    <name evidence="4" type="primary">flgN</name>
    <name evidence="4" type="ORF">ACFQNF_04385</name>
</gene>
<keyword evidence="4" id="KW-0966">Cell projection</keyword>
<sequence length="135" mass="15472">MNTLIRQFATDLQSDVKAYQDLIALLEEQFSASVQQQTMQLSRVLEQISEHLAAIEVRRERRSQMIKTSNAADCEALMALFPVALQQACSSKWQQLGALLRQAKQLNQRNGEFILSQQEIMQRVLFGEQDIYDPV</sequence>
<organism evidence="4 5">
    <name type="scientific">Iodobacter arcticus</name>
    <dbReference type="NCBI Taxonomy" id="590593"/>
    <lineage>
        <taxon>Bacteria</taxon>
        <taxon>Pseudomonadati</taxon>
        <taxon>Pseudomonadota</taxon>
        <taxon>Betaproteobacteria</taxon>
        <taxon>Neisseriales</taxon>
        <taxon>Chitinibacteraceae</taxon>
        <taxon>Iodobacter</taxon>
    </lineage>
</organism>
<keyword evidence="3" id="KW-1005">Bacterial flagellum biogenesis</keyword>
<dbReference type="Pfam" id="PF05130">
    <property type="entry name" value="FlgN"/>
    <property type="match status" value="1"/>
</dbReference>
<evidence type="ECO:0000256" key="2">
    <source>
        <dbReference type="ARBA" id="ARBA00007703"/>
    </source>
</evidence>
<evidence type="ECO:0000313" key="5">
    <source>
        <dbReference type="Proteomes" id="UP001596473"/>
    </source>
</evidence>
<evidence type="ECO:0000256" key="1">
    <source>
        <dbReference type="ARBA" id="ARBA00002397"/>
    </source>
</evidence>
<name>A0ABW2QYY3_9NEIS</name>
<dbReference type="InterPro" id="IPR007809">
    <property type="entry name" value="FlgN-like"/>
</dbReference>